<name>A0A0P4RE46_9ACTN</name>
<gene>
    <name evidence="1" type="ORF">TPA0598_07_08030</name>
</gene>
<reference evidence="1 2" key="2">
    <citation type="journal article" date="2015" name="Stand. Genomic Sci.">
        <title>Draft genome sequence of marine-derived Streptomyces sp. TP-A0598, a producer of anti-MRSA antibiotic lydicamycins.</title>
        <authorList>
            <person name="Komaki H."/>
            <person name="Ichikawa N."/>
            <person name="Hosoyama A."/>
            <person name="Fujita N."/>
            <person name="Igarashi Y."/>
        </authorList>
    </citation>
    <scope>NUCLEOTIDE SEQUENCE [LARGE SCALE GENOMIC DNA]</scope>
    <source>
        <strain evidence="1 2">NBRC 110027</strain>
    </source>
</reference>
<comment type="caution">
    <text evidence="1">The sequence shown here is derived from an EMBL/GenBank/DDBJ whole genome shotgun (WGS) entry which is preliminary data.</text>
</comment>
<dbReference type="EMBL" id="BBNO01000007">
    <property type="protein sequence ID" value="GAO11079.1"/>
    <property type="molecule type" value="Genomic_DNA"/>
</dbReference>
<dbReference type="AntiFam" id="ANF00006">
    <property type="entry name" value="Translation of CRISPR region"/>
</dbReference>
<reference evidence="2" key="1">
    <citation type="submission" date="2014-09" db="EMBL/GenBank/DDBJ databases">
        <title>Whole genome shotgun sequence of Streptomyces sp. NBRC 110027.</title>
        <authorList>
            <person name="Komaki H."/>
            <person name="Ichikawa N."/>
            <person name="Katano-Makiyama Y."/>
            <person name="Hosoyama A."/>
            <person name="Hashimoto M."/>
            <person name="Uohara A."/>
            <person name="Kitahashi Y."/>
            <person name="Ohji S."/>
            <person name="Kimura A."/>
            <person name="Yamazoe A."/>
            <person name="Igarashi Y."/>
            <person name="Fujita N."/>
        </authorList>
    </citation>
    <scope>NUCLEOTIDE SEQUENCE [LARGE SCALE GENOMIC DNA]</scope>
    <source>
        <strain evidence="2">NBRC 110027</strain>
    </source>
</reference>
<sequence length="60" mass="5810">MASRPTIERTTVGVAPARAGYSAAAVESYGPSPRVRGAAVGAIAGLALRGTIPAGAGSSR</sequence>
<proteinExistence type="predicted"/>
<protein>
    <submittedName>
        <fullName evidence="1">Uncharacterized protein</fullName>
    </submittedName>
</protein>
<dbReference type="Proteomes" id="UP000048965">
    <property type="component" value="Unassembled WGS sequence"/>
</dbReference>
<evidence type="ECO:0000313" key="2">
    <source>
        <dbReference type="Proteomes" id="UP000048965"/>
    </source>
</evidence>
<accession>A0A0P4RE46</accession>
<organism evidence="1 2">
    <name type="scientific">Streptomyces lydicamycinicus</name>
    <dbReference type="NCBI Taxonomy" id="1546107"/>
    <lineage>
        <taxon>Bacteria</taxon>
        <taxon>Bacillati</taxon>
        <taxon>Actinomycetota</taxon>
        <taxon>Actinomycetes</taxon>
        <taxon>Kitasatosporales</taxon>
        <taxon>Streptomycetaceae</taxon>
        <taxon>Streptomyces</taxon>
    </lineage>
</organism>
<dbReference type="AlphaFoldDB" id="A0A0P4RE46"/>
<evidence type="ECO:0000313" key="1">
    <source>
        <dbReference type="EMBL" id="GAO11079.1"/>
    </source>
</evidence>
<keyword evidence="2" id="KW-1185">Reference proteome</keyword>